<dbReference type="InterPro" id="IPR036890">
    <property type="entry name" value="HATPase_C_sf"/>
</dbReference>
<gene>
    <name evidence="1" type="ORF">A374_02034</name>
</gene>
<proteinExistence type="predicted"/>
<keyword evidence="1" id="KW-0808">Transferase</keyword>
<dbReference type="STRING" id="1196324.A374_02034"/>
<keyword evidence="2" id="KW-1185">Reference proteome</keyword>
<dbReference type="OrthoDB" id="9799195at2"/>
<dbReference type="eggNOG" id="COG2172">
    <property type="taxonomic scope" value="Bacteria"/>
</dbReference>
<evidence type="ECO:0000313" key="2">
    <source>
        <dbReference type="Proteomes" id="UP000004080"/>
    </source>
</evidence>
<evidence type="ECO:0000313" key="1">
    <source>
        <dbReference type="EMBL" id="EIT86994.1"/>
    </source>
</evidence>
<name>I8AMT0_9BACL</name>
<accession>I8AMT0</accession>
<dbReference type="Gene3D" id="3.30.565.10">
    <property type="entry name" value="Histidine kinase-like ATPase, C-terminal domain"/>
    <property type="match status" value="1"/>
</dbReference>
<organism evidence="1 2">
    <name type="scientific">Fictibacillus macauensis ZFHKF-1</name>
    <dbReference type="NCBI Taxonomy" id="1196324"/>
    <lineage>
        <taxon>Bacteria</taxon>
        <taxon>Bacillati</taxon>
        <taxon>Bacillota</taxon>
        <taxon>Bacilli</taxon>
        <taxon>Bacillales</taxon>
        <taxon>Fictibacillaceae</taxon>
        <taxon>Fictibacillus</taxon>
    </lineage>
</organism>
<dbReference type="Proteomes" id="UP000004080">
    <property type="component" value="Unassembled WGS sequence"/>
</dbReference>
<reference evidence="1 2" key="1">
    <citation type="journal article" date="2012" name="J. Bacteriol.">
        <title>Genome of Bacillus macauensis ZFHKF-1, a Long-Chain-Forming Bacterium.</title>
        <authorList>
            <person name="Cai L."/>
            <person name="Zhang T."/>
        </authorList>
    </citation>
    <scope>NUCLEOTIDE SEQUENCE [LARGE SCALE GENOMIC DNA]</scope>
    <source>
        <strain evidence="1 2">ZFHKF-1</strain>
    </source>
</reference>
<dbReference type="GO" id="GO:0016301">
    <property type="term" value="F:kinase activity"/>
    <property type="evidence" value="ECO:0007669"/>
    <property type="project" value="UniProtKB-KW"/>
</dbReference>
<dbReference type="AlphaFoldDB" id="I8AMT0"/>
<dbReference type="RefSeq" id="WP_007200506.1">
    <property type="nucleotide sequence ID" value="NZ_AKKV01000019.1"/>
</dbReference>
<comment type="caution">
    <text evidence="1">The sequence shown here is derived from an EMBL/GenBank/DDBJ whole genome shotgun (WGS) entry which is preliminary data.</text>
</comment>
<dbReference type="PATRIC" id="fig|1196324.3.peg.405"/>
<keyword evidence="1" id="KW-0418">Kinase</keyword>
<sequence length="127" mass="14424">MHTHHVIIEIKTEQDISIARHEGKAIAEKMGFHLFDQVRLKTVISELARNIYVYGTEGHIIIEAIQQHNRVGIRVFAIDHGVVNDARQQGLGCLLPGVHRLVDSMNMVTAEEIGTEVVVVKWRKERL</sequence>
<protein>
    <submittedName>
        <fullName evidence="1">Serine/threonine-protein kinase RsbT</fullName>
    </submittedName>
</protein>
<dbReference type="EMBL" id="AKKV01000019">
    <property type="protein sequence ID" value="EIT86994.1"/>
    <property type="molecule type" value="Genomic_DNA"/>
</dbReference>
<dbReference type="SUPFAM" id="SSF55874">
    <property type="entry name" value="ATPase domain of HSP90 chaperone/DNA topoisomerase II/histidine kinase"/>
    <property type="match status" value="1"/>
</dbReference>